<comment type="caution">
    <text evidence="3">The sequence shown here is derived from an EMBL/GenBank/DDBJ whole genome shotgun (WGS) entry which is preliminary data.</text>
</comment>
<keyword evidence="1" id="KW-0413">Isomerase</keyword>
<name>A0A8J3ZME1_9ACTN</name>
<dbReference type="SUPFAM" id="SSF53743">
    <property type="entry name" value="FucI/AraA N-terminal and middle domains"/>
    <property type="match status" value="1"/>
</dbReference>
<proteinExistence type="predicted"/>
<evidence type="ECO:0000256" key="1">
    <source>
        <dbReference type="ARBA" id="ARBA00023235"/>
    </source>
</evidence>
<dbReference type="GO" id="GO:0016861">
    <property type="term" value="F:intramolecular oxidoreductase activity, interconverting aldoses and ketoses"/>
    <property type="evidence" value="ECO:0007669"/>
    <property type="project" value="InterPro"/>
</dbReference>
<gene>
    <name evidence="3" type="ORF">Vau01_115860</name>
</gene>
<reference evidence="3" key="1">
    <citation type="submission" date="2021-01" db="EMBL/GenBank/DDBJ databases">
        <title>Whole genome shotgun sequence of Virgisporangium aurantiacum NBRC 16421.</title>
        <authorList>
            <person name="Komaki H."/>
            <person name="Tamura T."/>
        </authorList>
    </citation>
    <scope>NUCLEOTIDE SEQUENCE</scope>
    <source>
        <strain evidence="3">NBRC 16421</strain>
    </source>
</reference>
<dbReference type="RefSeq" id="WP_204011911.1">
    <property type="nucleotide sequence ID" value="NZ_BOPG01000107.1"/>
</dbReference>
<keyword evidence="4" id="KW-1185">Reference proteome</keyword>
<keyword evidence="2" id="KW-0119">Carbohydrate metabolism</keyword>
<dbReference type="GO" id="GO:0005996">
    <property type="term" value="P:monosaccharide metabolic process"/>
    <property type="evidence" value="ECO:0007669"/>
    <property type="project" value="InterPro"/>
</dbReference>
<dbReference type="EMBL" id="BOPG01000107">
    <property type="protein sequence ID" value="GIJ64070.1"/>
    <property type="molecule type" value="Genomic_DNA"/>
</dbReference>
<protein>
    <submittedName>
        <fullName evidence="3">Uncharacterized protein</fullName>
    </submittedName>
</protein>
<evidence type="ECO:0000313" key="3">
    <source>
        <dbReference type="EMBL" id="GIJ64070.1"/>
    </source>
</evidence>
<evidence type="ECO:0000256" key="2">
    <source>
        <dbReference type="ARBA" id="ARBA00023277"/>
    </source>
</evidence>
<dbReference type="AlphaFoldDB" id="A0A8J3ZME1"/>
<sequence>MGHLYPGILDAATDLTLVSANFGGHVEVLEVDDLRVRVADVSDADVDAKLHQARETFELTDSVNDEDLVEVRPDGGA</sequence>
<dbReference type="Proteomes" id="UP000612585">
    <property type="component" value="Unassembled WGS sequence"/>
</dbReference>
<dbReference type="GO" id="GO:0005737">
    <property type="term" value="C:cytoplasm"/>
    <property type="evidence" value="ECO:0007669"/>
    <property type="project" value="InterPro"/>
</dbReference>
<evidence type="ECO:0000313" key="4">
    <source>
        <dbReference type="Proteomes" id="UP000612585"/>
    </source>
</evidence>
<accession>A0A8J3ZME1</accession>
<dbReference type="InterPro" id="IPR009015">
    <property type="entry name" value="Fucose_isomerase_N/cen_sf"/>
</dbReference>
<organism evidence="3 4">
    <name type="scientific">Virgisporangium aurantiacum</name>
    <dbReference type="NCBI Taxonomy" id="175570"/>
    <lineage>
        <taxon>Bacteria</taxon>
        <taxon>Bacillati</taxon>
        <taxon>Actinomycetota</taxon>
        <taxon>Actinomycetes</taxon>
        <taxon>Micromonosporales</taxon>
        <taxon>Micromonosporaceae</taxon>
        <taxon>Virgisporangium</taxon>
    </lineage>
</organism>